<evidence type="ECO:0000256" key="2">
    <source>
        <dbReference type="ARBA" id="ARBA00022598"/>
    </source>
</evidence>
<evidence type="ECO:0000313" key="7">
    <source>
        <dbReference type="EMBL" id="KAF2276399.1"/>
    </source>
</evidence>
<dbReference type="Pfam" id="PF01068">
    <property type="entry name" value="DNA_ligase_A_M"/>
    <property type="match status" value="1"/>
</dbReference>
<dbReference type="InterPro" id="IPR012308">
    <property type="entry name" value="DNA_ligase_ATP-dep_N"/>
</dbReference>
<evidence type="ECO:0000259" key="6">
    <source>
        <dbReference type="PROSITE" id="PS50160"/>
    </source>
</evidence>
<dbReference type="RefSeq" id="XP_033653938.1">
    <property type="nucleotide sequence ID" value="XM_033795577.1"/>
</dbReference>
<dbReference type="GO" id="GO:0003677">
    <property type="term" value="F:DNA binding"/>
    <property type="evidence" value="ECO:0007669"/>
    <property type="project" value="InterPro"/>
</dbReference>
<dbReference type="OrthoDB" id="2160351at2759"/>
<dbReference type="AlphaFoldDB" id="A0A6A6JN98"/>
<evidence type="ECO:0000256" key="3">
    <source>
        <dbReference type="ARBA" id="ARBA00022741"/>
    </source>
</evidence>
<protein>
    <submittedName>
        <fullName evidence="7">DNA ligase/mRNA capping enzyme</fullName>
    </submittedName>
</protein>
<dbReference type="PROSITE" id="PS50160">
    <property type="entry name" value="DNA_LIGASE_A3"/>
    <property type="match status" value="1"/>
</dbReference>
<feature type="region of interest" description="Disordered" evidence="5">
    <location>
        <begin position="643"/>
        <end position="680"/>
    </location>
</feature>
<evidence type="ECO:0000256" key="5">
    <source>
        <dbReference type="SAM" id="MobiDB-lite"/>
    </source>
</evidence>
<evidence type="ECO:0000313" key="8">
    <source>
        <dbReference type="Proteomes" id="UP000800097"/>
    </source>
</evidence>
<gene>
    <name evidence="7" type="ORF">EI97DRAFT_376820</name>
</gene>
<dbReference type="GO" id="GO:0006281">
    <property type="term" value="P:DNA repair"/>
    <property type="evidence" value="ECO:0007669"/>
    <property type="project" value="InterPro"/>
</dbReference>
<dbReference type="GO" id="GO:1903461">
    <property type="term" value="P:Okazaki fragment processing involved in mitotic DNA replication"/>
    <property type="evidence" value="ECO:0007669"/>
    <property type="project" value="TreeGrafter"/>
</dbReference>
<dbReference type="PANTHER" id="PTHR45674">
    <property type="entry name" value="DNA LIGASE 1/3 FAMILY MEMBER"/>
    <property type="match status" value="1"/>
</dbReference>
<sequence>MAKLLNLNNEQRSVLEHWEDGSHVDLGACMEKIMSPWDGTFKTPPEISLDRVDRLLVQTASKSRFSDPAIRTQRVLDLDTDEELKYMLQRLSSWEAKWLIRLLLRSYCTLQLDETFIFKEYHFLLPDLLLFQNDFDAAVQLLRGDLSCFPPVPNAKKERDMRIEASKKLKAVVGTKVGRPTFHKAWSLKNCFQLTGDRAWAAEIKYDGEYCEIHVDLEKSDSIRIFSKNGKDATKDRQALHDTIRRALRIGRRDCPIKRNCILLGEMVIYSDKEQMILPFCKIRKHISRSDSFLGTLQDSLPHDWEHLMIVFFDILVMDDKPILRECFQKRRGVLREVVQSIPGRACRSEWYLIDFKTEDGKTDLKQAFAMSLALRQEGLILKPLHTPYFPLFSDAGHRYRGYFIKLKEDYLADMGGQRDLGDFAIIGGSFDPQVAAKMDMKPLHWTHFHVGCLTNKVATERLNAKPNFKVVATVSIDKCIPKAEARYLNMQGRLRQIAITNGRSSEFFEVQQSLGYGPKMTVRFKRPFVAEILGCGYEQLQNETFEMLRHPRVNKLHHDRTWEDTVTMEDLERMARAKWDVPDAAKLDGHAKDVALYVKRYIKEMGGSQVATTQGNGVRASRSARMLVREDTSERIARLIRPKKPGPDVSRCKPSELSPFRTSPSDKRRLNDAVVSPPSVKRRRVATPLKHAGSKINVGTFECDSQEKTIHVYAEAGWKVKVHDS</sequence>
<keyword evidence="8" id="KW-1185">Reference proteome</keyword>
<accession>A0A6A6JN98</accession>
<keyword evidence="3" id="KW-0547">Nucleotide-binding</keyword>
<keyword evidence="4" id="KW-0067">ATP-binding</keyword>
<dbReference type="GO" id="GO:0006310">
    <property type="term" value="P:DNA recombination"/>
    <property type="evidence" value="ECO:0007669"/>
    <property type="project" value="InterPro"/>
</dbReference>
<organism evidence="7 8">
    <name type="scientific">Westerdykella ornata</name>
    <dbReference type="NCBI Taxonomy" id="318751"/>
    <lineage>
        <taxon>Eukaryota</taxon>
        <taxon>Fungi</taxon>
        <taxon>Dikarya</taxon>
        <taxon>Ascomycota</taxon>
        <taxon>Pezizomycotina</taxon>
        <taxon>Dothideomycetes</taxon>
        <taxon>Pleosporomycetidae</taxon>
        <taxon>Pleosporales</taxon>
        <taxon>Sporormiaceae</taxon>
        <taxon>Westerdykella</taxon>
    </lineage>
</organism>
<dbReference type="Gene3D" id="2.40.50.140">
    <property type="entry name" value="Nucleic acid-binding proteins"/>
    <property type="match status" value="1"/>
</dbReference>
<dbReference type="InterPro" id="IPR050191">
    <property type="entry name" value="ATP-dep_DNA_ligase"/>
</dbReference>
<dbReference type="Gene3D" id="3.30.470.30">
    <property type="entry name" value="DNA ligase/mRNA capping enzyme"/>
    <property type="match status" value="1"/>
</dbReference>
<evidence type="ECO:0000256" key="4">
    <source>
        <dbReference type="ARBA" id="ARBA00022840"/>
    </source>
</evidence>
<dbReference type="PANTHER" id="PTHR45674:SF12">
    <property type="entry name" value="ATP DEPENDENT DNA LIGASE DOMAIN-CONTAINING PROTEIN"/>
    <property type="match status" value="1"/>
</dbReference>
<dbReference type="GeneID" id="54548752"/>
<dbReference type="EMBL" id="ML986493">
    <property type="protein sequence ID" value="KAF2276399.1"/>
    <property type="molecule type" value="Genomic_DNA"/>
</dbReference>
<dbReference type="Gene3D" id="1.10.3260.10">
    <property type="entry name" value="DNA ligase, ATP-dependent, N-terminal domain"/>
    <property type="match status" value="1"/>
</dbReference>
<dbReference type="GO" id="GO:0005739">
    <property type="term" value="C:mitochondrion"/>
    <property type="evidence" value="ECO:0007669"/>
    <property type="project" value="TreeGrafter"/>
</dbReference>
<keyword evidence="2 7" id="KW-0436">Ligase</keyword>
<dbReference type="Pfam" id="PF04675">
    <property type="entry name" value="DNA_ligase_A_N"/>
    <property type="match status" value="1"/>
</dbReference>
<name>A0A6A6JN98_WESOR</name>
<comment type="similarity">
    <text evidence="1">Belongs to the ATP-dependent DNA ligase family.</text>
</comment>
<dbReference type="GO" id="GO:0003910">
    <property type="term" value="F:DNA ligase (ATP) activity"/>
    <property type="evidence" value="ECO:0007669"/>
    <property type="project" value="InterPro"/>
</dbReference>
<feature type="domain" description="ATP-dependent DNA ligase family profile" evidence="6">
    <location>
        <begin position="310"/>
        <end position="455"/>
    </location>
</feature>
<reference evidence="7" key="1">
    <citation type="journal article" date="2020" name="Stud. Mycol.">
        <title>101 Dothideomycetes genomes: a test case for predicting lifestyles and emergence of pathogens.</title>
        <authorList>
            <person name="Haridas S."/>
            <person name="Albert R."/>
            <person name="Binder M."/>
            <person name="Bloem J."/>
            <person name="Labutti K."/>
            <person name="Salamov A."/>
            <person name="Andreopoulos B."/>
            <person name="Baker S."/>
            <person name="Barry K."/>
            <person name="Bills G."/>
            <person name="Bluhm B."/>
            <person name="Cannon C."/>
            <person name="Castanera R."/>
            <person name="Culley D."/>
            <person name="Daum C."/>
            <person name="Ezra D."/>
            <person name="Gonzalez J."/>
            <person name="Henrissat B."/>
            <person name="Kuo A."/>
            <person name="Liang C."/>
            <person name="Lipzen A."/>
            <person name="Lutzoni F."/>
            <person name="Magnuson J."/>
            <person name="Mondo S."/>
            <person name="Nolan M."/>
            <person name="Ohm R."/>
            <person name="Pangilinan J."/>
            <person name="Park H.-J."/>
            <person name="Ramirez L."/>
            <person name="Alfaro M."/>
            <person name="Sun H."/>
            <person name="Tritt A."/>
            <person name="Yoshinaga Y."/>
            <person name="Zwiers L.-H."/>
            <person name="Turgeon B."/>
            <person name="Goodwin S."/>
            <person name="Spatafora J."/>
            <person name="Crous P."/>
            <person name="Grigoriev I."/>
        </authorList>
    </citation>
    <scope>NUCLEOTIDE SEQUENCE</scope>
    <source>
        <strain evidence="7">CBS 379.55</strain>
    </source>
</reference>
<dbReference type="GO" id="GO:0005634">
    <property type="term" value="C:nucleus"/>
    <property type="evidence" value="ECO:0007669"/>
    <property type="project" value="TreeGrafter"/>
</dbReference>
<dbReference type="InterPro" id="IPR036599">
    <property type="entry name" value="DNA_ligase_N_sf"/>
</dbReference>
<evidence type="ECO:0000256" key="1">
    <source>
        <dbReference type="ARBA" id="ARBA00007572"/>
    </source>
</evidence>
<dbReference type="CDD" id="cd08039">
    <property type="entry name" value="Adenylation_DNA_ligase_Fungal"/>
    <property type="match status" value="1"/>
</dbReference>
<proteinExistence type="inferred from homology"/>
<dbReference type="SUPFAM" id="SSF56091">
    <property type="entry name" value="DNA ligase/mRNA capping enzyme, catalytic domain"/>
    <property type="match status" value="1"/>
</dbReference>
<dbReference type="Proteomes" id="UP000800097">
    <property type="component" value="Unassembled WGS sequence"/>
</dbReference>
<dbReference type="InterPro" id="IPR012310">
    <property type="entry name" value="DNA_ligase_ATP-dep_cent"/>
</dbReference>
<dbReference type="InterPro" id="IPR012340">
    <property type="entry name" value="NA-bd_OB-fold"/>
</dbReference>
<dbReference type="GO" id="GO:0005524">
    <property type="term" value="F:ATP binding"/>
    <property type="evidence" value="ECO:0007669"/>
    <property type="project" value="UniProtKB-KW"/>
</dbReference>